<comment type="caution">
    <text evidence="1">The sequence shown here is derived from an EMBL/GenBank/DDBJ whole genome shotgun (WGS) entry which is preliminary data.</text>
</comment>
<dbReference type="AlphaFoldDB" id="A0AAW6LWS4"/>
<dbReference type="EMBL" id="JARDXE010000034">
    <property type="protein sequence ID" value="MDE8649840.1"/>
    <property type="molecule type" value="Genomic_DNA"/>
</dbReference>
<organism evidence="1 2">
    <name type="scientific">Rhodococcus qingshengii</name>
    <dbReference type="NCBI Taxonomy" id="334542"/>
    <lineage>
        <taxon>Bacteria</taxon>
        <taxon>Bacillati</taxon>
        <taxon>Actinomycetota</taxon>
        <taxon>Actinomycetes</taxon>
        <taxon>Mycobacteriales</taxon>
        <taxon>Nocardiaceae</taxon>
        <taxon>Rhodococcus</taxon>
        <taxon>Rhodococcus erythropolis group</taxon>
    </lineage>
</organism>
<dbReference type="RefSeq" id="WP_217019159.1">
    <property type="nucleotide sequence ID" value="NZ_CP077418.1"/>
</dbReference>
<evidence type="ECO:0000313" key="1">
    <source>
        <dbReference type="EMBL" id="MDE8649840.1"/>
    </source>
</evidence>
<proteinExistence type="predicted"/>
<accession>A0AAW6LWS4</accession>
<dbReference type="Proteomes" id="UP001217325">
    <property type="component" value="Unassembled WGS sequence"/>
</dbReference>
<evidence type="ECO:0000313" key="2">
    <source>
        <dbReference type="Proteomes" id="UP001217325"/>
    </source>
</evidence>
<gene>
    <name evidence="1" type="ORF">PXH69_33245</name>
</gene>
<name>A0AAW6LWS4_RHOSG</name>
<reference evidence="1" key="1">
    <citation type="submission" date="2023-02" db="EMBL/GenBank/DDBJ databases">
        <title>A novel hydrolase synthesized by Rhodococcus erythropolis HQ is responsible for the detoxification of Zearalenone.</title>
        <authorList>
            <person name="Hu J."/>
            <person name="Xu J."/>
        </authorList>
    </citation>
    <scope>NUCLEOTIDE SEQUENCE</scope>
    <source>
        <strain evidence="1">HQ</strain>
    </source>
</reference>
<protein>
    <submittedName>
        <fullName evidence="1">Uncharacterized protein</fullName>
    </submittedName>
</protein>
<sequence length="69" mass="7777">MASAIQLRPELRREAVGGVDRGEPDAESEECCGVVGHPDCEHVLMLPVTAEFRWQVILWCGARRAERTW</sequence>